<proteinExistence type="predicted"/>
<organism evidence="2 3">
    <name type="scientific">Echinicola strongylocentroti</name>
    <dbReference type="NCBI Taxonomy" id="1795355"/>
    <lineage>
        <taxon>Bacteria</taxon>
        <taxon>Pseudomonadati</taxon>
        <taxon>Bacteroidota</taxon>
        <taxon>Cytophagia</taxon>
        <taxon>Cytophagales</taxon>
        <taxon>Cyclobacteriaceae</taxon>
        <taxon>Echinicola</taxon>
    </lineage>
</organism>
<evidence type="ECO:0000313" key="2">
    <source>
        <dbReference type="EMBL" id="AWW29416.1"/>
    </source>
</evidence>
<dbReference type="KEGG" id="est:DN752_04240"/>
<name>A0A2Z4IFN9_9BACT</name>
<dbReference type="Proteomes" id="UP000248688">
    <property type="component" value="Chromosome"/>
</dbReference>
<evidence type="ECO:0000256" key="1">
    <source>
        <dbReference type="SAM" id="Phobius"/>
    </source>
</evidence>
<reference evidence="2 3" key="1">
    <citation type="submission" date="2018-06" db="EMBL/GenBank/DDBJ databases">
        <title>Echinicola strongylocentroti sp. nov., isolated from a sea urchin Strongylocentrotus intermedius.</title>
        <authorList>
            <person name="Bae S.S."/>
        </authorList>
    </citation>
    <scope>NUCLEOTIDE SEQUENCE [LARGE SCALE GENOMIC DNA]</scope>
    <source>
        <strain evidence="2 3">MEBiC08714</strain>
    </source>
</reference>
<feature type="transmembrane region" description="Helical" evidence="1">
    <location>
        <begin position="59"/>
        <end position="79"/>
    </location>
</feature>
<dbReference type="EMBL" id="CP030041">
    <property type="protein sequence ID" value="AWW29416.1"/>
    <property type="molecule type" value="Genomic_DNA"/>
</dbReference>
<dbReference type="OrthoDB" id="839678at2"/>
<protein>
    <submittedName>
        <fullName evidence="2">Uncharacterized protein</fullName>
    </submittedName>
</protein>
<keyword evidence="1" id="KW-0812">Transmembrane</keyword>
<keyword evidence="3" id="KW-1185">Reference proteome</keyword>
<keyword evidence="1" id="KW-0472">Membrane</keyword>
<accession>A0A2Z4IFN9</accession>
<dbReference type="AlphaFoldDB" id="A0A2Z4IFN9"/>
<sequence>MGNTGKQGPQNRKKMKQCPIALGTKVKTSQLLELIRDVPKSLAHNLDKMDRRLSNQKRILLYGLLLALWAGAIVLQLTAGGNVAVVSATPDNPLGEYRPVMDTTIHQLNKEKP</sequence>
<evidence type="ECO:0000313" key="3">
    <source>
        <dbReference type="Proteomes" id="UP000248688"/>
    </source>
</evidence>
<keyword evidence="1" id="KW-1133">Transmembrane helix</keyword>
<gene>
    <name evidence="2" type="ORF">DN752_04240</name>
</gene>